<proteinExistence type="inferred from homology"/>
<feature type="transmembrane region" description="Helical" evidence="8">
    <location>
        <begin position="12"/>
        <end position="34"/>
    </location>
</feature>
<sequence length="233" mass="24463">MNAFLRGLAGSASVAAGYLPIAFGFGLTALQAGLSPQSTLLISMVVFAGASQFILVALLTSGAGLLGTLVAVLLMNARHLLYGPALMPQLMAQGKRYPTPLLAFGLTDEVFATAAGRLDQLAPEDRQAWHLGLQLGAYGAWMAGTLMGVTFGGEIDQLPIALAAALEFILPALFFVLLLEIGVRKWLGTIVVTVLVTALLQTILPSYHALTLGMLLGAASSQLRRKPCSRRST</sequence>
<dbReference type="InterPro" id="IPR011606">
    <property type="entry name" value="Brnchd-chn_aa_trnsp_permease"/>
</dbReference>
<evidence type="ECO:0000256" key="1">
    <source>
        <dbReference type="ARBA" id="ARBA00004651"/>
    </source>
</evidence>
<dbReference type="Pfam" id="PF03591">
    <property type="entry name" value="AzlC"/>
    <property type="match status" value="1"/>
</dbReference>
<keyword evidence="10" id="KW-1185">Reference proteome</keyword>
<keyword evidence="3" id="KW-0813">Transport</keyword>
<dbReference type="PANTHER" id="PTHR34979">
    <property type="entry name" value="INNER MEMBRANE PROTEIN YGAZ"/>
    <property type="match status" value="1"/>
</dbReference>
<dbReference type="PANTHER" id="PTHR34979:SF1">
    <property type="entry name" value="INNER MEMBRANE PROTEIN YGAZ"/>
    <property type="match status" value="1"/>
</dbReference>
<keyword evidence="4" id="KW-1003">Cell membrane</keyword>
<keyword evidence="7 8" id="KW-0472">Membrane</keyword>
<reference evidence="10" key="1">
    <citation type="journal article" date="2019" name="Int. J. Syst. Evol. Microbiol.">
        <title>The Global Catalogue of Microorganisms (GCM) 10K type strain sequencing project: providing services to taxonomists for standard genome sequencing and annotation.</title>
        <authorList>
            <consortium name="The Broad Institute Genomics Platform"/>
            <consortium name="The Broad Institute Genome Sequencing Center for Infectious Disease"/>
            <person name="Wu L."/>
            <person name="Ma J."/>
        </authorList>
    </citation>
    <scope>NUCLEOTIDE SEQUENCE [LARGE SCALE GENOMIC DNA]</scope>
    <source>
        <strain evidence="10">JCM 18472</strain>
    </source>
</reference>
<keyword evidence="5 8" id="KW-0812">Transmembrane</keyword>
<keyword evidence="6 8" id="KW-1133">Transmembrane helix</keyword>
<feature type="transmembrane region" description="Helical" evidence="8">
    <location>
        <begin position="158"/>
        <end position="179"/>
    </location>
</feature>
<organism evidence="9 10">
    <name type="scientific">Modicisalibacter zincidurans</name>
    <dbReference type="NCBI Taxonomy" id="1178777"/>
    <lineage>
        <taxon>Bacteria</taxon>
        <taxon>Pseudomonadati</taxon>
        <taxon>Pseudomonadota</taxon>
        <taxon>Gammaproteobacteria</taxon>
        <taxon>Oceanospirillales</taxon>
        <taxon>Halomonadaceae</taxon>
        <taxon>Modicisalibacter</taxon>
    </lineage>
</organism>
<dbReference type="Proteomes" id="UP001500074">
    <property type="component" value="Unassembled WGS sequence"/>
</dbReference>
<accession>A0ABP9R823</accession>
<dbReference type="RefSeq" id="WP_035575317.1">
    <property type="nucleotide sequence ID" value="NZ_BAABKI010000011.1"/>
</dbReference>
<comment type="subcellular location">
    <subcellularLocation>
        <location evidence="1">Cell membrane</location>
        <topology evidence="1">Multi-pass membrane protein</topology>
    </subcellularLocation>
</comment>
<feature type="transmembrane region" description="Helical" evidence="8">
    <location>
        <begin position="40"/>
        <end position="73"/>
    </location>
</feature>
<evidence type="ECO:0000256" key="4">
    <source>
        <dbReference type="ARBA" id="ARBA00022475"/>
    </source>
</evidence>
<evidence type="ECO:0000313" key="9">
    <source>
        <dbReference type="EMBL" id="GAA5172736.1"/>
    </source>
</evidence>
<dbReference type="EMBL" id="BAABKI010000011">
    <property type="protein sequence ID" value="GAA5172736.1"/>
    <property type="molecule type" value="Genomic_DNA"/>
</dbReference>
<evidence type="ECO:0000256" key="6">
    <source>
        <dbReference type="ARBA" id="ARBA00022989"/>
    </source>
</evidence>
<evidence type="ECO:0000256" key="8">
    <source>
        <dbReference type="SAM" id="Phobius"/>
    </source>
</evidence>
<comment type="caution">
    <text evidence="9">The sequence shown here is derived from an EMBL/GenBank/DDBJ whole genome shotgun (WGS) entry which is preliminary data.</text>
</comment>
<feature type="transmembrane region" description="Helical" evidence="8">
    <location>
        <begin position="186"/>
        <end position="204"/>
    </location>
</feature>
<evidence type="ECO:0000256" key="2">
    <source>
        <dbReference type="ARBA" id="ARBA00010735"/>
    </source>
</evidence>
<evidence type="ECO:0000256" key="7">
    <source>
        <dbReference type="ARBA" id="ARBA00023136"/>
    </source>
</evidence>
<evidence type="ECO:0000256" key="5">
    <source>
        <dbReference type="ARBA" id="ARBA00022692"/>
    </source>
</evidence>
<evidence type="ECO:0000313" key="10">
    <source>
        <dbReference type="Proteomes" id="UP001500074"/>
    </source>
</evidence>
<gene>
    <name evidence="9" type="ORF">GCM10023342_09890</name>
</gene>
<comment type="similarity">
    <text evidence="2">Belongs to the AzlC family.</text>
</comment>
<name>A0ABP9R823_9GAMM</name>
<evidence type="ECO:0000256" key="3">
    <source>
        <dbReference type="ARBA" id="ARBA00022448"/>
    </source>
</evidence>
<protein>
    <submittedName>
        <fullName evidence="9">AzlC family ABC transporter permease</fullName>
    </submittedName>
</protein>
<feature type="transmembrane region" description="Helical" evidence="8">
    <location>
        <begin position="135"/>
        <end position="152"/>
    </location>
</feature>